<accession>A0A6P2CVV2</accession>
<dbReference type="EMBL" id="LR593886">
    <property type="protein sequence ID" value="VTR93069.1"/>
    <property type="molecule type" value="Genomic_DNA"/>
</dbReference>
<dbReference type="AlphaFoldDB" id="A0A6P2CVV2"/>
<proteinExistence type="predicted"/>
<name>A0A6P2CVV2_9BACT</name>
<keyword evidence="1" id="KW-0732">Signal</keyword>
<gene>
    <name evidence="2" type="ORF">SOIL9_46450</name>
</gene>
<reference evidence="2 3" key="1">
    <citation type="submission" date="2019-05" db="EMBL/GenBank/DDBJ databases">
        <authorList>
            <consortium name="Science for Life Laboratories"/>
        </authorList>
    </citation>
    <scope>NUCLEOTIDE SEQUENCE [LARGE SCALE GENOMIC DNA]</scope>
    <source>
        <strain evidence="2">Soil9</strain>
    </source>
</reference>
<sequence length="165" mass="17723">MQTISSTLFLAASFVLAGTAEPPAAEKPPLTPEKQTAASLEGGYVIASGERDGKPIPEAEIAGAIVKFTGDSILGTDKDKKEFFSATYTLDTSKTPWVITMKGKEPKEMTATGLIKKEGDTVTLIYALPGGEAPKEFMTREKQHLFVLKSNSKGVKDPNKFTKEP</sequence>
<dbReference type="Proteomes" id="UP000464178">
    <property type="component" value="Chromosome"/>
</dbReference>
<organism evidence="2 3">
    <name type="scientific">Gemmata massiliana</name>
    <dbReference type="NCBI Taxonomy" id="1210884"/>
    <lineage>
        <taxon>Bacteria</taxon>
        <taxon>Pseudomonadati</taxon>
        <taxon>Planctomycetota</taxon>
        <taxon>Planctomycetia</taxon>
        <taxon>Gemmatales</taxon>
        <taxon>Gemmataceae</taxon>
        <taxon>Gemmata</taxon>
    </lineage>
</organism>
<evidence type="ECO:0000256" key="1">
    <source>
        <dbReference type="SAM" id="SignalP"/>
    </source>
</evidence>
<feature type="signal peptide" evidence="1">
    <location>
        <begin position="1"/>
        <end position="17"/>
    </location>
</feature>
<dbReference type="InterPro" id="IPR017504">
    <property type="entry name" value="CHP03067_Planctomycetes"/>
</dbReference>
<evidence type="ECO:0000313" key="3">
    <source>
        <dbReference type="Proteomes" id="UP000464178"/>
    </source>
</evidence>
<dbReference type="RefSeq" id="WP_162667854.1">
    <property type="nucleotide sequence ID" value="NZ_LR593886.1"/>
</dbReference>
<dbReference type="KEGG" id="gms:SOIL9_46450"/>
<evidence type="ECO:0000313" key="2">
    <source>
        <dbReference type="EMBL" id="VTR93069.1"/>
    </source>
</evidence>
<dbReference type="NCBIfam" id="TIGR03067">
    <property type="entry name" value="Planc_TIGR03067"/>
    <property type="match status" value="1"/>
</dbReference>
<protein>
    <submittedName>
        <fullName evidence="2">Uncharacterized protein</fullName>
    </submittedName>
</protein>
<feature type="chain" id="PRO_5026777514" evidence="1">
    <location>
        <begin position="18"/>
        <end position="165"/>
    </location>
</feature>
<keyword evidence="3" id="KW-1185">Reference proteome</keyword>